<dbReference type="GO" id="GO:0016432">
    <property type="term" value="F:tRNA-uridine aminocarboxypropyltransferase activity"/>
    <property type="evidence" value="ECO:0007669"/>
    <property type="project" value="UniProtKB-EC"/>
</dbReference>
<dbReference type="EC" id="2.5.1.25" evidence="1"/>
<evidence type="ECO:0000313" key="7">
    <source>
        <dbReference type="Proteomes" id="UP001173465"/>
    </source>
</evidence>
<reference evidence="6" key="2">
    <citation type="journal article" date="2022" name="Sci. Total Environ.">
        <title>Prevalence, transmission, and molecular epidemiology of tet(X)-positive bacteria among humans, animals, and environmental niches in China: An epidemiological, and genomic-based study.</title>
        <authorList>
            <person name="Dong N."/>
            <person name="Zeng Y."/>
            <person name="Cai C."/>
            <person name="Sun C."/>
            <person name="Lu J."/>
            <person name="Liu C."/>
            <person name="Zhou H."/>
            <person name="Sun Q."/>
            <person name="Shu L."/>
            <person name="Wang H."/>
            <person name="Wang Y."/>
            <person name="Wang S."/>
            <person name="Wu C."/>
            <person name="Chan E.W."/>
            <person name="Chen G."/>
            <person name="Shen Z."/>
            <person name="Chen S."/>
            <person name="Zhang R."/>
        </authorList>
    </citation>
    <scope>NUCLEOTIDE SEQUENCE</scope>
    <source>
        <strain evidence="6">DF46-2-2</strain>
    </source>
</reference>
<keyword evidence="4" id="KW-0819">tRNA processing</keyword>
<dbReference type="Proteomes" id="UP001173465">
    <property type="component" value="Unassembled WGS sequence"/>
</dbReference>
<organism evidence="6 7">
    <name type="scientific">Thiopseudomonas alkaliphila</name>
    <dbReference type="NCBI Taxonomy" id="1697053"/>
    <lineage>
        <taxon>Bacteria</taxon>
        <taxon>Pseudomonadati</taxon>
        <taxon>Pseudomonadota</taxon>
        <taxon>Gammaproteobacteria</taxon>
        <taxon>Pseudomonadales</taxon>
        <taxon>Pseudomonadaceae</taxon>
        <taxon>Thiopseudomonas</taxon>
    </lineage>
</organism>
<gene>
    <name evidence="6" type="ORF">HX099_02330</name>
</gene>
<protein>
    <recommendedName>
        <fullName evidence="1">tRNA-uridine aminocarboxypropyltransferase</fullName>
        <ecNumber evidence="1">2.5.1.25</ecNumber>
    </recommendedName>
</protein>
<dbReference type="EMBL" id="JACANB010000001">
    <property type="protein sequence ID" value="MDM1695507.1"/>
    <property type="molecule type" value="Genomic_DNA"/>
</dbReference>
<comment type="caution">
    <text evidence="6">The sequence shown here is derived from an EMBL/GenBank/DDBJ whole genome shotgun (WGS) entry which is preliminary data.</text>
</comment>
<evidence type="ECO:0000313" key="6">
    <source>
        <dbReference type="EMBL" id="MDM1695507.1"/>
    </source>
</evidence>
<feature type="domain" description="DTW" evidence="5">
    <location>
        <begin position="26"/>
        <end position="220"/>
    </location>
</feature>
<dbReference type="SMART" id="SM01144">
    <property type="entry name" value="DTW"/>
    <property type="match status" value="1"/>
</dbReference>
<evidence type="ECO:0000256" key="4">
    <source>
        <dbReference type="ARBA" id="ARBA00022694"/>
    </source>
</evidence>
<dbReference type="PANTHER" id="PTHR21392">
    <property type="entry name" value="TRNA-URIDINE AMINOCARBOXYPROPYLTRANSFERASE 2"/>
    <property type="match status" value="1"/>
</dbReference>
<evidence type="ECO:0000256" key="3">
    <source>
        <dbReference type="ARBA" id="ARBA00022691"/>
    </source>
</evidence>
<dbReference type="InterPro" id="IPR039262">
    <property type="entry name" value="DTWD2/TAPT"/>
</dbReference>
<sequence>MPHAVARLRAQRLAQSQRPFKARGIKLVRCERCRVARQFCICAWQPQASSEVGVCLLMHDIEPLKPSNTGWLIADVVQHTFAFTWSRTQVEPKLLALLADPQWQPVVVFPEEYAAPEQQVVHQLRPLAAGKKPLFIILDATWMQARKMFRKSAYLANLPVLSFQPEQLSSYLLRRSTRDDHLCTAEVAVLCLELAQQLTAAEQLQRWLARFTEHYLAAKTPPPAAQLARYQAGSKLFATESAKRDKCSV</sequence>
<evidence type="ECO:0000259" key="5">
    <source>
        <dbReference type="SMART" id="SM01144"/>
    </source>
</evidence>
<keyword evidence="2" id="KW-0808">Transferase</keyword>
<dbReference type="AlphaFoldDB" id="A0AAW7DPD9"/>
<dbReference type="Pfam" id="PF03942">
    <property type="entry name" value="DTW"/>
    <property type="match status" value="1"/>
</dbReference>
<accession>A0AAW7DPD9</accession>
<dbReference type="RefSeq" id="WP_286593042.1">
    <property type="nucleotide sequence ID" value="NZ_JACANB010000001.1"/>
</dbReference>
<keyword evidence="3" id="KW-0949">S-adenosyl-L-methionine</keyword>
<evidence type="ECO:0000256" key="2">
    <source>
        <dbReference type="ARBA" id="ARBA00022679"/>
    </source>
</evidence>
<name>A0AAW7DPD9_9GAMM</name>
<reference evidence="6" key="1">
    <citation type="submission" date="2020-06" db="EMBL/GenBank/DDBJ databases">
        <authorList>
            <person name="Dong N."/>
        </authorList>
    </citation>
    <scope>NUCLEOTIDE SEQUENCE</scope>
    <source>
        <strain evidence="6">DF46-2-2</strain>
    </source>
</reference>
<evidence type="ECO:0000256" key="1">
    <source>
        <dbReference type="ARBA" id="ARBA00012386"/>
    </source>
</evidence>
<dbReference type="PANTHER" id="PTHR21392:SF1">
    <property type="entry name" value="TRNA-URIDINE AMINOCARBOXYPROPYLTRANSFERASE"/>
    <property type="match status" value="1"/>
</dbReference>
<dbReference type="InterPro" id="IPR005636">
    <property type="entry name" value="DTW"/>
</dbReference>
<dbReference type="GO" id="GO:0008033">
    <property type="term" value="P:tRNA processing"/>
    <property type="evidence" value="ECO:0007669"/>
    <property type="project" value="UniProtKB-KW"/>
</dbReference>
<proteinExistence type="predicted"/>